<evidence type="ECO:0000313" key="3">
    <source>
        <dbReference type="Proteomes" id="UP000315783"/>
    </source>
</evidence>
<dbReference type="OrthoDB" id="3545073at2759"/>
<keyword evidence="3" id="KW-1185">Reference proteome</keyword>
<dbReference type="InterPro" id="IPR011051">
    <property type="entry name" value="RmlC_Cupin_sf"/>
</dbReference>
<feature type="region of interest" description="Disordered" evidence="1">
    <location>
        <begin position="162"/>
        <end position="212"/>
    </location>
</feature>
<evidence type="ECO:0000313" key="2">
    <source>
        <dbReference type="EMBL" id="TQV94695.1"/>
    </source>
</evidence>
<organism evidence="2 3">
    <name type="scientific">Cordyceps javanica</name>
    <dbReference type="NCBI Taxonomy" id="43265"/>
    <lineage>
        <taxon>Eukaryota</taxon>
        <taxon>Fungi</taxon>
        <taxon>Dikarya</taxon>
        <taxon>Ascomycota</taxon>
        <taxon>Pezizomycotina</taxon>
        <taxon>Sordariomycetes</taxon>
        <taxon>Hypocreomycetidae</taxon>
        <taxon>Hypocreales</taxon>
        <taxon>Cordycipitaceae</taxon>
        <taxon>Cordyceps</taxon>
    </lineage>
</organism>
<dbReference type="AlphaFoldDB" id="A0A545UYY5"/>
<feature type="compositionally biased region" description="Low complexity" evidence="1">
    <location>
        <begin position="11"/>
        <end position="26"/>
    </location>
</feature>
<dbReference type="STRING" id="43265.A0A545UYY5"/>
<gene>
    <name evidence="2" type="ORF">IF1G_06706</name>
</gene>
<proteinExistence type="predicted"/>
<accession>A0A545UYY5</accession>
<name>A0A545UYY5_9HYPO</name>
<dbReference type="Gene3D" id="2.60.120.10">
    <property type="entry name" value="Jelly Rolls"/>
    <property type="match status" value="1"/>
</dbReference>
<protein>
    <recommendedName>
        <fullName evidence="4">Cupin, RmlC-type</fullName>
    </recommendedName>
</protein>
<comment type="caution">
    <text evidence="2">The sequence shown here is derived from an EMBL/GenBank/DDBJ whole genome shotgun (WGS) entry which is preliminary data.</text>
</comment>
<dbReference type="Proteomes" id="UP000315783">
    <property type="component" value="Unassembled WGS sequence"/>
</dbReference>
<feature type="region of interest" description="Disordered" evidence="1">
    <location>
        <begin position="228"/>
        <end position="260"/>
    </location>
</feature>
<dbReference type="SUPFAM" id="SSF51182">
    <property type="entry name" value="RmlC-like cupins"/>
    <property type="match status" value="1"/>
</dbReference>
<dbReference type="EMBL" id="SPUK01000009">
    <property type="protein sequence ID" value="TQV94695.1"/>
    <property type="molecule type" value="Genomic_DNA"/>
</dbReference>
<feature type="region of interest" description="Disordered" evidence="1">
    <location>
        <begin position="1"/>
        <end position="55"/>
    </location>
</feature>
<reference evidence="2 3" key="1">
    <citation type="journal article" date="2019" name="Appl. Microbiol. Biotechnol.">
        <title>Genome sequence of Isaria javanica and comparative genome analysis insights into family S53 peptidase evolution in fungal entomopathogens.</title>
        <authorList>
            <person name="Lin R."/>
            <person name="Zhang X."/>
            <person name="Xin B."/>
            <person name="Zou M."/>
            <person name="Gao Y."/>
            <person name="Qin F."/>
            <person name="Hu Q."/>
            <person name="Xie B."/>
            <person name="Cheng X."/>
        </authorList>
    </citation>
    <scope>NUCLEOTIDE SEQUENCE [LARGE SCALE GENOMIC DNA]</scope>
    <source>
        <strain evidence="2 3">IJ1G</strain>
    </source>
</reference>
<feature type="region of interest" description="Disordered" evidence="1">
    <location>
        <begin position="71"/>
        <end position="107"/>
    </location>
</feature>
<evidence type="ECO:0000256" key="1">
    <source>
        <dbReference type="SAM" id="MobiDB-lite"/>
    </source>
</evidence>
<sequence>MLPLRPDGPKAASQATAATASSAPPARRVVSQVPLPSYAQPSPVPAPTRGGGLSSRLMSLNSAILAAQQEWERKNRGDGRSLSGSSSVSSSGVSSVTNESGPEPTRGDFILRYYENVDGVEDHDDDYGAYALRGAELELALQRQSARAVQAVIDAGRAAELKMPSPSAPAGRSHDLPAEQESSEDSSSAYDDDGFLYGQSRTYGDRASAGDAPRRVTVAELAEAYSFADPDRRSRSATTLRKTKQSTPPEPTTRPKNSVQAPLPQLEMESWEVAPGRMVDSTHGENIGYSNAYLNGREPVQVSEDVSFNVLTIKPGDKARWEAHESQLRTCSVASGKIEIKIGANKFGTGPNSVFIIRPGETCVATNKLYVDATVHCTTVKNYSLLT</sequence>
<feature type="compositionally biased region" description="Low complexity" evidence="1">
    <location>
        <begin position="83"/>
        <end position="96"/>
    </location>
</feature>
<dbReference type="InterPro" id="IPR014710">
    <property type="entry name" value="RmlC-like_jellyroll"/>
</dbReference>
<evidence type="ECO:0008006" key="4">
    <source>
        <dbReference type="Google" id="ProtNLM"/>
    </source>
</evidence>